<evidence type="ECO:0000256" key="3">
    <source>
        <dbReference type="ARBA" id="ARBA00022630"/>
    </source>
</evidence>
<dbReference type="InterPro" id="IPR051914">
    <property type="entry name" value="FAD-linked_OxidoTrans_Type4"/>
</dbReference>
<dbReference type="GO" id="GO:0016491">
    <property type="term" value="F:oxidoreductase activity"/>
    <property type="evidence" value="ECO:0007669"/>
    <property type="project" value="UniProtKB-KW"/>
</dbReference>
<reference evidence="7 8" key="1">
    <citation type="submission" date="2020-02" db="EMBL/GenBank/DDBJ databases">
        <title>Whole-genome analyses of novel actinobacteria.</title>
        <authorList>
            <person name="Sahin N."/>
        </authorList>
    </citation>
    <scope>NUCLEOTIDE SEQUENCE [LARGE SCALE GENOMIC DNA]</scope>
    <source>
        <strain evidence="7 8">A7024</strain>
    </source>
</reference>
<dbReference type="Pfam" id="PF02913">
    <property type="entry name" value="FAD-oxidase_C"/>
    <property type="match status" value="1"/>
</dbReference>
<keyword evidence="5" id="KW-0560">Oxidoreductase</keyword>
<evidence type="ECO:0000256" key="4">
    <source>
        <dbReference type="ARBA" id="ARBA00022827"/>
    </source>
</evidence>
<dbReference type="Proteomes" id="UP000481583">
    <property type="component" value="Unassembled WGS sequence"/>
</dbReference>
<sequence length="472" mass="48879">MSAPTKPAPAAALLADLRAALPAGLVLDDEETVLAHREDAAPFGEAGRAAAVVSPTTVEQVQAVVRACAAHRVPIVPQGSRTGLAGGGNAIEGGVVLSLLKMDRVLEIDKANRLVRCEPGVRTAELAKAVAEQGLFYPPDPASWETCTIGGNIATGAGGLCCVKYGVTADYVMGLSVVLADGELVKVGRRTVKCVAGYDLTHLFVGSEGTLGVIVEATLALRPPHGEALALLATFPSATAAGAAVGGITEAGHTPSALELLDRRTSEAIAELGHPLLPPGAAATLIVASDAPDAAARIKEMAALCEQAGALAATAAENAEQAHEILEARRLVLPALTEQAKKMPGEIASFVEDVAVPRAQLAVLIDRIDDIAEQYGLYVSTIGHAGDGNLHPSVIFDKTDPDAMRRAREAYDAIMAAALELGGTITGEHGVGTLKREWLARELEPRELRLQQDVKRALDPEGLFNPGKVLAA</sequence>
<keyword evidence="3" id="KW-0285">Flavoprotein</keyword>
<dbReference type="PROSITE" id="PS51387">
    <property type="entry name" value="FAD_PCMH"/>
    <property type="match status" value="1"/>
</dbReference>
<dbReference type="SUPFAM" id="SSF56176">
    <property type="entry name" value="FAD-binding/transporter-associated domain-like"/>
    <property type="match status" value="1"/>
</dbReference>
<evidence type="ECO:0000256" key="2">
    <source>
        <dbReference type="ARBA" id="ARBA00008000"/>
    </source>
</evidence>
<dbReference type="InterPro" id="IPR004113">
    <property type="entry name" value="FAD-bd_oxidored_4_C"/>
</dbReference>
<dbReference type="InterPro" id="IPR016164">
    <property type="entry name" value="FAD-linked_Oxase-like_C"/>
</dbReference>
<evidence type="ECO:0000313" key="8">
    <source>
        <dbReference type="Proteomes" id="UP000481583"/>
    </source>
</evidence>
<gene>
    <name evidence="7" type="ORF">G5C51_26840</name>
</gene>
<name>A0A6G4U5J5_9ACTN</name>
<protein>
    <submittedName>
        <fullName evidence="7">FAD-binding protein</fullName>
    </submittedName>
</protein>
<keyword evidence="4" id="KW-0274">FAD</keyword>
<dbReference type="InterPro" id="IPR016171">
    <property type="entry name" value="Vanillyl_alc_oxidase_C-sub2"/>
</dbReference>
<dbReference type="GO" id="GO:0071949">
    <property type="term" value="F:FAD binding"/>
    <property type="evidence" value="ECO:0007669"/>
    <property type="project" value="InterPro"/>
</dbReference>
<dbReference type="InterPro" id="IPR016169">
    <property type="entry name" value="FAD-bd_PCMH_sub2"/>
</dbReference>
<dbReference type="InterPro" id="IPR006094">
    <property type="entry name" value="Oxid_FAD_bind_N"/>
</dbReference>
<dbReference type="Gene3D" id="3.30.465.10">
    <property type="match status" value="1"/>
</dbReference>
<evidence type="ECO:0000256" key="5">
    <source>
        <dbReference type="ARBA" id="ARBA00023002"/>
    </source>
</evidence>
<dbReference type="AlphaFoldDB" id="A0A6G4U5J5"/>
<comment type="similarity">
    <text evidence="2">Belongs to the FAD-binding oxidoreductase/transferase type 4 family.</text>
</comment>
<dbReference type="Gene3D" id="3.30.70.2740">
    <property type="match status" value="1"/>
</dbReference>
<dbReference type="FunFam" id="1.10.45.10:FF:000001">
    <property type="entry name" value="D-lactate dehydrogenase mitochondrial"/>
    <property type="match status" value="1"/>
</dbReference>
<dbReference type="InterPro" id="IPR016166">
    <property type="entry name" value="FAD-bd_PCMH"/>
</dbReference>
<dbReference type="InterPro" id="IPR036318">
    <property type="entry name" value="FAD-bd_PCMH-like_sf"/>
</dbReference>
<dbReference type="SUPFAM" id="SSF55103">
    <property type="entry name" value="FAD-linked oxidases, C-terminal domain"/>
    <property type="match status" value="1"/>
</dbReference>
<feature type="domain" description="FAD-binding PCMH-type" evidence="6">
    <location>
        <begin position="45"/>
        <end position="224"/>
    </location>
</feature>
<evidence type="ECO:0000256" key="1">
    <source>
        <dbReference type="ARBA" id="ARBA00001974"/>
    </source>
</evidence>
<dbReference type="PANTHER" id="PTHR42934:SF2">
    <property type="entry name" value="GLYCOLATE OXIDASE SUBUNIT GLCD"/>
    <property type="match status" value="1"/>
</dbReference>
<proteinExistence type="inferred from homology"/>
<dbReference type="Pfam" id="PF01565">
    <property type="entry name" value="FAD_binding_4"/>
    <property type="match status" value="1"/>
</dbReference>
<dbReference type="Gene3D" id="1.10.45.10">
    <property type="entry name" value="Vanillyl-alcohol Oxidase, Chain A, domain 4"/>
    <property type="match status" value="1"/>
</dbReference>
<comment type="cofactor">
    <cofactor evidence="1">
        <name>FAD</name>
        <dbReference type="ChEBI" id="CHEBI:57692"/>
    </cofactor>
</comment>
<comment type="caution">
    <text evidence="7">The sequence shown here is derived from an EMBL/GenBank/DDBJ whole genome shotgun (WGS) entry which is preliminary data.</text>
</comment>
<evidence type="ECO:0000259" key="6">
    <source>
        <dbReference type="PROSITE" id="PS51387"/>
    </source>
</evidence>
<dbReference type="FunFam" id="3.30.70.2740:FF:000001">
    <property type="entry name" value="D-lactate dehydrogenase mitochondrial"/>
    <property type="match status" value="1"/>
</dbReference>
<dbReference type="RefSeq" id="WP_165240801.1">
    <property type="nucleotide sequence ID" value="NZ_JAAKZV010000146.1"/>
</dbReference>
<accession>A0A6G4U5J5</accession>
<organism evidence="7 8">
    <name type="scientific">Streptomyces coryli</name>
    <dbReference type="NCBI Taxonomy" id="1128680"/>
    <lineage>
        <taxon>Bacteria</taxon>
        <taxon>Bacillati</taxon>
        <taxon>Actinomycetota</taxon>
        <taxon>Actinomycetes</taxon>
        <taxon>Kitasatosporales</taxon>
        <taxon>Streptomycetaceae</taxon>
        <taxon>Streptomyces</taxon>
    </lineage>
</organism>
<keyword evidence="8" id="KW-1185">Reference proteome</keyword>
<dbReference type="PANTHER" id="PTHR42934">
    <property type="entry name" value="GLYCOLATE OXIDASE SUBUNIT GLCD"/>
    <property type="match status" value="1"/>
</dbReference>
<evidence type="ECO:0000313" key="7">
    <source>
        <dbReference type="EMBL" id="NGN67509.1"/>
    </source>
</evidence>
<dbReference type="EMBL" id="JAAKZV010000146">
    <property type="protein sequence ID" value="NGN67509.1"/>
    <property type="molecule type" value="Genomic_DNA"/>
</dbReference>